<dbReference type="Proteomes" id="UP000290889">
    <property type="component" value="Chromosome"/>
</dbReference>
<evidence type="ECO:0000313" key="1">
    <source>
        <dbReference type="EMBL" id="QBA63570.1"/>
    </source>
</evidence>
<dbReference type="OrthoDB" id="1114455at2"/>
<dbReference type="NCBIfam" id="TIGR03519">
    <property type="entry name" value="T9SS_PorP_fam"/>
    <property type="match status" value="1"/>
</dbReference>
<dbReference type="InterPro" id="IPR019861">
    <property type="entry name" value="PorP/SprF_Bacteroidetes"/>
</dbReference>
<gene>
    <name evidence="1" type="ORF">EQY75_02805</name>
</gene>
<organism evidence="1 2">
    <name type="scientific">Muriicola soli</name>
    <dbReference type="NCBI Taxonomy" id="2507538"/>
    <lineage>
        <taxon>Bacteria</taxon>
        <taxon>Pseudomonadati</taxon>
        <taxon>Bacteroidota</taxon>
        <taxon>Flavobacteriia</taxon>
        <taxon>Flavobacteriales</taxon>
        <taxon>Flavobacteriaceae</taxon>
        <taxon>Muriicola</taxon>
    </lineage>
</organism>
<name>A0A411E7X8_9FLAO</name>
<dbReference type="KEGG" id="mur:EQY75_02805"/>
<evidence type="ECO:0000313" key="2">
    <source>
        <dbReference type="Proteomes" id="UP000290889"/>
    </source>
</evidence>
<dbReference type="EMBL" id="CP035544">
    <property type="protein sequence ID" value="QBA63570.1"/>
    <property type="molecule type" value="Genomic_DNA"/>
</dbReference>
<dbReference type="AlphaFoldDB" id="A0A411E7X8"/>
<reference evidence="1 2" key="1">
    <citation type="submission" date="2019-01" db="EMBL/GenBank/DDBJ databases">
        <title>Muriicola soli sp. nov., isolated from soil.</title>
        <authorList>
            <person name="Kang H.J."/>
            <person name="Kim S.B."/>
        </authorList>
    </citation>
    <scope>NUCLEOTIDE SEQUENCE [LARGE SCALE GENOMIC DNA]</scope>
    <source>
        <strain evidence="1 2">MMS17-SY002</strain>
    </source>
</reference>
<accession>A0A411E7X8</accession>
<sequence>MTPTLNYTQISKVLQKGIFICLFCSLLQLSAQQDAQYTQYMYNTVSVNPGYAGSRGQLSVAALYRAQWVGLEGAPKTQTFNFHTPVGYRGVGLGLSIVNDQIGPTSETYFDMDFSYTIQLAAEKRLSFGLKGSVHMLDIRFSELNQDYTNPGGPDPTLQQDIQNKLSPNLGAGVYYHTDKYYLGLSVPRFLQTSHFDESSLSTAAEQMNLYLITGYVFQMNPLWKFKPTILAKVVQGAPLQLDGSVNFMYNDKFIMGAAYRWDAAVSAMAGFQVSPEFLIGLAYDREITELGTARFNDGSFEVILRYDFIKVKDNLKSPRFF</sequence>
<dbReference type="Pfam" id="PF11751">
    <property type="entry name" value="PorP_SprF"/>
    <property type="match status" value="1"/>
</dbReference>
<keyword evidence="2" id="KW-1185">Reference proteome</keyword>
<protein>
    <submittedName>
        <fullName evidence="1">Type IX secretion system membrane protein PorP/SprF</fullName>
    </submittedName>
</protein>
<dbReference type="RefSeq" id="WP_129602688.1">
    <property type="nucleotide sequence ID" value="NZ_CP035544.1"/>
</dbReference>
<proteinExistence type="predicted"/>